<sequence length="358" mass="41400">MASPAKSEVLLTLYAECTEPKSLSWTRSIVELTRRYILLLSEDRSRILFKCSIPDILTVARYTMTRDHPYTVRLQCSTKQLLISVNDESNIQVFQTYLEDVMKTSTQVRLRTREMIFNNNNVDQECADTVFADILSKLFECKEPKDLKRLLGRVKDYQNETDISILTLQKPYYLNFVECLRYFDEALVTDELMQYAVSLIDGFDDIIDDPSVGDEMKPTPVNIREMFIGEKTLGRGKYGTVYLGTVRGSPERVALKRINKANMTPQDAKNVMKEAAILYKLRRHPHIVGLRFFWEDPHNYYLVQDYMAGGELFNAIVNARSFSEAQAQKCVLTLLCTLDYCHQRGIVHRDLKPENLLL</sequence>
<feature type="domain" description="Protein kinase" evidence="11">
    <location>
        <begin position="227"/>
        <end position="358"/>
    </location>
</feature>
<dbReference type="OrthoDB" id="40902at2759"/>
<keyword evidence="5 7" id="KW-0067">ATP-binding</keyword>
<evidence type="ECO:0000259" key="11">
    <source>
        <dbReference type="PROSITE" id="PS50011"/>
    </source>
</evidence>
<evidence type="ECO:0000313" key="12">
    <source>
        <dbReference type="EMBL" id="OAO13693.1"/>
    </source>
</evidence>
<name>A0A196S9J4_BLAHN</name>
<evidence type="ECO:0000256" key="3">
    <source>
        <dbReference type="ARBA" id="ARBA00022741"/>
    </source>
</evidence>
<dbReference type="Pfam" id="PF00069">
    <property type="entry name" value="Pkinase"/>
    <property type="match status" value="1"/>
</dbReference>
<dbReference type="InterPro" id="IPR017441">
    <property type="entry name" value="Protein_kinase_ATP_BS"/>
</dbReference>
<comment type="similarity">
    <text evidence="10">Belongs to the protein kinase superfamily.</text>
</comment>
<evidence type="ECO:0000256" key="9">
    <source>
        <dbReference type="PROSITE-ProRule" id="PRU10141"/>
    </source>
</evidence>
<dbReference type="PROSITE" id="PS00108">
    <property type="entry name" value="PROTEIN_KINASE_ST"/>
    <property type="match status" value="1"/>
</dbReference>
<feature type="cross-link" description="Glycyl lysine isopeptide (Lys-Gly) (interchain with G-Cter in SUMO2)" evidence="8">
    <location>
        <position position="352"/>
    </location>
</feature>
<dbReference type="SMART" id="SM00220">
    <property type="entry name" value="S_TKc"/>
    <property type="match status" value="1"/>
</dbReference>
<evidence type="ECO:0000256" key="4">
    <source>
        <dbReference type="ARBA" id="ARBA00022777"/>
    </source>
</evidence>
<evidence type="ECO:0000256" key="2">
    <source>
        <dbReference type="ARBA" id="ARBA00022679"/>
    </source>
</evidence>
<dbReference type="InterPro" id="IPR030616">
    <property type="entry name" value="Aur-like"/>
</dbReference>
<feature type="non-terminal residue" evidence="12">
    <location>
        <position position="358"/>
    </location>
</feature>
<evidence type="ECO:0000256" key="7">
    <source>
        <dbReference type="PIRSR" id="PIRSR630616-2"/>
    </source>
</evidence>
<evidence type="ECO:0000256" key="6">
    <source>
        <dbReference type="PIRSR" id="PIRSR630616-1"/>
    </source>
</evidence>
<feature type="binding site" evidence="7">
    <location>
        <position position="237"/>
    </location>
    <ligand>
        <name>ATP</name>
        <dbReference type="ChEBI" id="CHEBI:30616"/>
    </ligand>
</feature>
<keyword evidence="3 7" id="KW-0547">Nucleotide-binding</keyword>
<dbReference type="PROSITE" id="PS50011">
    <property type="entry name" value="PROTEIN_KINASE_DOM"/>
    <property type="match status" value="1"/>
</dbReference>
<evidence type="ECO:0000256" key="10">
    <source>
        <dbReference type="RuleBase" id="RU000304"/>
    </source>
</evidence>
<evidence type="ECO:0000313" key="13">
    <source>
        <dbReference type="Proteomes" id="UP000078348"/>
    </source>
</evidence>
<organism evidence="12 13">
    <name type="scientific">Blastocystis sp. subtype 1 (strain ATCC 50177 / NandII)</name>
    <dbReference type="NCBI Taxonomy" id="478820"/>
    <lineage>
        <taxon>Eukaryota</taxon>
        <taxon>Sar</taxon>
        <taxon>Stramenopiles</taxon>
        <taxon>Bigyra</taxon>
        <taxon>Opalozoa</taxon>
        <taxon>Opalinata</taxon>
        <taxon>Blastocystidae</taxon>
        <taxon>Blastocystis</taxon>
    </lineage>
</organism>
<dbReference type="SUPFAM" id="SSF56112">
    <property type="entry name" value="Protein kinase-like (PK-like)"/>
    <property type="match status" value="1"/>
</dbReference>
<reference evidence="12 13" key="1">
    <citation type="submission" date="2016-05" db="EMBL/GenBank/DDBJ databases">
        <title>Nuclear genome of Blastocystis sp. subtype 1 NandII.</title>
        <authorList>
            <person name="Gentekaki E."/>
            <person name="Curtis B."/>
            <person name="Stairs C."/>
            <person name="Eme L."/>
            <person name="Herman E."/>
            <person name="Klimes V."/>
            <person name="Arias M.C."/>
            <person name="Elias M."/>
            <person name="Hilliou F."/>
            <person name="Klute M."/>
            <person name="Malik S.-B."/>
            <person name="Pightling A."/>
            <person name="Rachubinski R."/>
            <person name="Salas D."/>
            <person name="Schlacht A."/>
            <person name="Suga H."/>
            <person name="Archibald J."/>
            <person name="Ball S.G."/>
            <person name="Clark G."/>
            <person name="Dacks J."/>
            <person name="Van Der Giezen M."/>
            <person name="Tsaousis A."/>
            <person name="Roger A."/>
        </authorList>
    </citation>
    <scope>NUCLEOTIDE SEQUENCE [LARGE SCALE GENOMIC DNA]</scope>
    <source>
        <strain evidence="13">ATCC 50177 / NandII</strain>
    </source>
</reference>
<keyword evidence="2" id="KW-0808">Transferase</keyword>
<feature type="binding site" evidence="7 9">
    <location>
        <position position="256"/>
    </location>
    <ligand>
        <name>ATP</name>
        <dbReference type="ChEBI" id="CHEBI:30616"/>
    </ligand>
</feature>
<dbReference type="PANTHER" id="PTHR24350">
    <property type="entry name" value="SERINE/THREONINE-PROTEIN KINASE IAL-RELATED"/>
    <property type="match status" value="1"/>
</dbReference>
<evidence type="ECO:0000256" key="5">
    <source>
        <dbReference type="ARBA" id="ARBA00022840"/>
    </source>
</evidence>
<dbReference type="STRING" id="478820.A0A196S9J4"/>
<dbReference type="EMBL" id="LXWW01000342">
    <property type="protein sequence ID" value="OAO13693.1"/>
    <property type="molecule type" value="Genomic_DNA"/>
</dbReference>
<evidence type="ECO:0000256" key="8">
    <source>
        <dbReference type="PIRSR" id="PIRSR630616-3"/>
    </source>
</evidence>
<protein>
    <submittedName>
        <fullName evidence="12">Kinase domain containing protein</fullName>
    </submittedName>
</protein>
<keyword evidence="13" id="KW-1185">Reference proteome</keyword>
<evidence type="ECO:0000256" key="1">
    <source>
        <dbReference type="ARBA" id="ARBA00022527"/>
    </source>
</evidence>
<dbReference type="AlphaFoldDB" id="A0A196S9J4"/>
<keyword evidence="1 10" id="KW-0723">Serine/threonine-protein kinase</keyword>
<proteinExistence type="inferred from homology"/>
<feature type="active site" description="Proton acceptor" evidence="6">
    <location>
        <position position="350"/>
    </location>
</feature>
<dbReference type="PROSITE" id="PS00107">
    <property type="entry name" value="PROTEIN_KINASE_ATP"/>
    <property type="match status" value="1"/>
</dbReference>
<dbReference type="GO" id="GO:0004674">
    <property type="term" value="F:protein serine/threonine kinase activity"/>
    <property type="evidence" value="ECO:0007669"/>
    <property type="project" value="UniProtKB-KW"/>
</dbReference>
<keyword evidence="4 12" id="KW-0418">Kinase</keyword>
<comment type="caution">
    <text evidence="12">The sequence shown here is derived from an EMBL/GenBank/DDBJ whole genome shotgun (WGS) entry which is preliminary data.</text>
</comment>
<accession>A0A196S9J4</accession>
<dbReference type="GO" id="GO:0005524">
    <property type="term" value="F:ATP binding"/>
    <property type="evidence" value="ECO:0007669"/>
    <property type="project" value="UniProtKB-UniRule"/>
</dbReference>
<dbReference type="InterPro" id="IPR008271">
    <property type="entry name" value="Ser/Thr_kinase_AS"/>
</dbReference>
<dbReference type="Proteomes" id="UP000078348">
    <property type="component" value="Unassembled WGS sequence"/>
</dbReference>
<feature type="binding site" evidence="7">
    <location>
        <begin position="354"/>
        <end position="355"/>
    </location>
    <ligand>
        <name>ATP</name>
        <dbReference type="ChEBI" id="CHEBI:30616"/>
    </ligand>
</feature>
<dbReference type="Gene3D" id="1.10.510.10">
    <property type="entry name" value="Transferase(Phosphotransferase) domain 1"/>
    <property type="match status" value="1"/>
</dbReference>
<dbReference type="InterPro" id="IPR011009">
    <property type="entry name" value="Kinase-like_dom_sf"/>
</dbReference>
<gene>
    <name evidence="12" type="ORF">AV274_4622</name>
</gene>
<dbReference type="InterPro" id="IPR000719">
    <property type="entry name" value="Prot_kinase_dom"/>
</dbReference>